<sequence>MSINIVREGERLVTKGLTFLNNSEISLKLSPELEIRDAKLLLTSITNYISTTKINIKNEETFPYGFWLIKFIKKNDHLEIFEYNKEATEFICGANYTIDCWNKQHGICSKYSAPFSPPRPDRKIVISEGVYSGGNVTGVRHPSPEHMSGWWLTSDEYNGDTKTLKIVHLYHLTAHRPDIMPFIALPFGYRFFIQGAESSAWHDQKIDR</sequence>
<dbReference type="InterPro" id="IPR056509">
    <property type="entry name" value="Imm33-like"/>
</dbReference>
<comment type="caution">
    <text evidence="2">The sequence shown here is derived from an EMBL/GenBank/DDBJ whole genome shotgun (WGS) entry which is preliminary data.</text>
</comment>
<dbReference type="Proteomes" id="UP001273935">
    <property type="component" value="Unassembled WGS sequence"/>
</dbReference>
<evidence type="ECO:0000313" key="2">
    <source>
        <dbReference type="EMBL" id="MDV3443301.1"/>
    </source>
</evidence>
<evidence type="ECO:0000313" key="3">
    <source>
        <dbReference type="Proteomes" id="UP001273935"/>
    </source>
</evidence>
<dbReference type="Pfam" id="PF24719">
    <property type="entry name" value="Imm33-like"/>
    <property type="match status" value="1"/>
</dbReference>
<name>A0ABU3Y003_9GAMM</name>
<evidence type="ECO:0000259" key="1">
    <source>
        <dbReference type="Pfam" id="PF24719"/>
    </source>
</evidence>
<protein>
    <recommendedName>
        <fullName evidence="1">Imm33-like domain-containing protein</fullName>
    </recommendedName>
</protein>
<dbReference type="RefSeq" id="WP_309041281.1">
    <property type="nucleotide sequence ID" value="NZ_CP133395.1"/>
</dbReference>
<feature type="domain" description="Imm33-like" evidence="1">
    <location>
        <begin position="103"/>
        <end position="203"/>
    </location>
</feature>
<dbReference type="EMBL" id="JAWJUL010000176">
    <property type="protein sequence ID" value="MDV3443301.1"/>
    <property type="molecule type" value="Genomic_DNA"/>
</dbReference>
<gene>
    <name evidence="2" type="ORF">R0G64_28215</name>
</gene>
<organism evidence="2 3">
    <name type="scientific">Metapseudomonas otitidis</name>
    <dbReference type="NCBI Taxonomy" id="319939"/>
    <lineage>
        <taxon>Bacteria</taxon>
        <taxon>Pseudomonadati</taxon>
        <taxon>Pseudomonadota</taxon>
        <taxon>Gammaproteobacteria</taxon>
        <taxon>Pseudomonadales</taxon>
        <taxon>Pseudomonadaceae</taxon>
        <taxon>Metapseudomonas</taxon>
    </lineage>
</organism>
<proteinExistence type="predicted"/>
<keyword evidence="3" id="KW-1185">Reference proteome</keyword>
<reference evidence="2 3" key="1">
    <citation type="submission" date="2023-10" db="EMBL/GenBank/DDBJ databases">
        <title>Pseudomonas otitidis isolated from a paediatric patient with cystic fibrosis in Chile.</title>
        <authorList>
            <person name="Amsteins-Romero L."/>
            <person name="Opazo-Capurro A."/>
            <person name="Matus-Kohler M."/>
            <person name="Gonzalez-Rocha G."/>
        </authorList>
    </citation>
    <scope>NUCLEOTIDE SEQUENCE [LARGE SCALE GENOMIC DNA]</scope>
    <source>
        <strain evidence="2 3">P-714</strain>
    </source>
</reference>
<accession>A0ABU3Y003</accession>